<organism evidence="1 2">
    <name type="scientific">Daphnia magna</name>
    <dbReference type="NCBI Taxonomy" id="35525"/>
    <lineage>
        <taxon>Eukaryota</taxon>
        <taxon>Metazoa</taxon>
        <taxon>Ecdysozoa</taxon>
        <taxon>Arthropoda</taxon>
        <taxon>Crustacea</taxon>
        <taxon>Branchiopoda</taxon>
        <taxon>Diplostraca</taxon>
        <taxon>Cladocera</taxon>
        <taxon>Anomopoda</taxon>
        <taxon>Daphniidae</taxon>
        <taxon>Daphnia</taxon>
    </lineage>
</organism>
<evidence type="ECO:0000313" key="1">
    <source>
        <dbReference type="EMBL" id="KZR96166.1"/>
    </source>
</evidence>
<evidence type="ECO:0000313" key="2">
    <source>
        <dbReference type="Proteomes" id="UP000076858"/>
    </source>
</evidence>
<name>A0A164DW35_9CRUS</name>
<dbReference type="EMBL" id="LRGB01025860">
    <property type="protein sequence ID" value="KZR96166.1"/>
    <property type="molecule type" value="Genomic_DNA"/>
</dbReference>
<comment type="caution">
    <text evidence="1">The sequence shown here is derived from an EMBL/GenBank/DDBJ whole genome shotgun (WGS) entry which is preliminary data.</text>
</comment>
<reference evidence="1 2" key="1">
    <citation type="submission" date="2016-03" db="EMBL/GenBank/DDBJ databases">
        <title>EvidentialGene: Evidence-directed Construction of Genes on Genomes.</title>
        <authorList>
            <person name="Gilbert D.G."/>
            <person name="Choi J.-H."/>
            <person name="Mockaitis K."/>
            <person name="Colbourne J."/>
            <person name="Pfrender M."/>
        </authorList>
    </citation>
    <scope>NUCLEOTIDE SEQUENCE [LARGE SCALE GENOMIC DNA]</scope>
    <source>
        <strain evidence="1 2">Xinb3</strain>
        <tissue evidence="1">Complete organism</tissue>
    </source>
</reference>
<accession>A0A164DW35</accession>
<protein>
    <submittedName>
        <fullName evidence="1">Transcriptional adapter 1</fullName>
    </submittedName>
</protein>
<proteinExistence type="predicted"/>
<keyword evidence="2" id="KW-1185">Reference proteome</keyword>
<dbReference type="Proteomes" id="UP000076858">
    <property type="component" value="Unassembled WGS sequence"/>
</dbReference>
<dbReference type="AlphaFoldDB" id="A0A164DW35"/>
<sequence length="44" mass="5200">MKSLTTKPDCSWKETRCIGTMTYYWLLLKNVTAYANLHRMSIMV</sequence>
<gene>
    <name evidence="1" type="ORF">APZ42_009655</name>
</gene>